<proteinExistence type="predicted"/>
<evidence type="ECO:0000313" key="2">
    <source>
        <dbReference type="Proteomes" id="UP000324897"/>
    </source>
</evidence>
<feature type="non-terminal residue" evidence="1">
    <location>
        <position position="1"/>
    </location>
</feature>
<dbReference type="Proteomes" id="UP000324897">
    <property type="component" value="Unassembled WGS sequence"/>
</dbReference>
<dbReference type="EMBL" id="RWGY01000035">
    <property type="protein sequence ID" value="TVU13170.1"/>
    <property type="molecule type" value="Genomic_DNA"/>
</dbReference>
<comment type="caution">
    <text evidence="1">The sequence shown here is derived from an EMBL/GenBank/DDBJ whole genome shotgun (WGS) entry which is preliminary data.</text>
</comment>
<gene>
    <name evidence="1" type="ORF">EJB05_40702</name>
</gene>
<dbReference type="SUPFAM" id="SSF55895">
    <property type="entry name" value="Ribonuclease Rh-like"/>
    <property type="match status" value="1"/>
</dbReference>
<protein>
    <submittedName>
        <fullName evidence="1">Uncharacterized protein</fullName>
    </submittedName>
</protein>
<sequence>RAQTPFPFHTTLTHVSLISVHDVLAGIVPSNENIYELSRIRDAVTSGGASFGSQRGPDRTNHRTQVGLHLAPPLAVTEATGSAPNVECNRNEEGEMQLYLVHQCVGLDGRSPVHCPRQLEASCTDEIKFPEFQINDDYYG</sequence>
<dbReference type="AlphaFoldDB" id="A0A5J9TPE7"/>
<evidence type="ECO:0000313" key="1">
    <source>
        <dbReference type="EMBL" id="TVU13170.1"/>
    </source>
</evidence>
<dbReference type="Gramene" id="TVU13170">
    <property type="protein sequence ID" value="TVU13170"/>
    <property type="gene ID" value="EJB05_40702"/>
</dbReference>
<dbReference type="OrthoDB" id="1884050at2759"/>
<reference evidence="1 2" key="1">
    <citation type="journal article" date="2019" name="Sci. Rep.">
        <title>A high-quality genome of Eragrostis curvula grass provides insights into Poaceae evolution and supports new strategies to enhance forage quality.</title>
        <authorList>
            <person name="Carballo J."/>
            <person name="Santos B.A.C.M."/>
            <person name="Zappacosta D."/>
            <person name="Garbus I."/>
            <person name="Selva J.P."/>
            <person name="Gallo C.A."/>
            <person name="Diaz A."/>
            <person name="Albertini E."/>
            <person name="Caccamo M."/>
            <person name="Echenique V."/>
        </authorList>
    </citation>
    <scope>NUCLEOTIDE SEQUENCE [LARGE SCALE GENOMIC DNA]</scope>
    <source>
        <strain evidence="2">cv. Victoria</strain>
        <tissue evidence="1">Leaf</tissue>
    </source>
</reference>
<dbReference type="InterPro" id="IPR036430">
    <property type="entry name" value="RNase_T2-like_sf"/>
</dbReference>
<keyword evidence="2" id="KW-1185">Reference proteome</keyword>
<organism evidence="1 2">
    <name type="scientific">Eragrostis curvula</name>
    <name type="common">weeping love grass</name>
    <dbReference type="NCBI Taxonomy" id="38414"/>
    <lineage>
        <taxon>Eukaryota</taxon>
        <taxon>Viridiplantae</taxon>
        <taxon>Streptophyta</taxon>
        <taxon>Embryophyta</taxon>
        <taxon>Tracheophyta</taxon>
        <taxon>Spermatophyta</taxon>
        <taxon>Magnoliopsida</taxon>
        <taxon>Liliopsida</taxon>
        <taxon>Poales</taxon>
        <taxon>Poaceae</taxon>
        <taxon>PACMAD clade</taxon>
        <taxon>Chloridoideae</taxon>
        <taxon>Eragrostideae</taxon>
        <taxon>Eragrostidinae</taxon>
        <taxon>Eragrostis</taxon>
    </lineage>
</organism>
<dbReference type="Gene3D" id="3.90.730.10">
    <property type="entry name" value="Ribonuclease T2-like"/>
    <property type="match status" value="1"/>
</dbReference>
<dbReference type="GO" id="GO:0003723">
    <property type="term" value="F:RNA binding"/>
    <property type="evidence" value="ECO:0007669"/>
    <property type="project" value="InterPro"/>
</dbReference>
<name>A0A5J9TPE7_9POAL</name>
<dbReference type="GO" id="GO:0033897">
    <property type="term" value="F:ribonuclease T2 activity"/>
    <property type="evidence" value="ECO:0007669"/>
    <property type="project" value="InterPro"/>
</dbReference>
<accession>A0A5J9TPE7</accession>